<dbReference type="Proteomes" id="UP000011524">
    <property type="component" value="Unassembled WGS sequence"/>
</dbReference>
<evidence type="ECO:0000313" key="2">
    <source>
        <dbReference type="Proteomes" id="UP000011524"/>
    </source>
</evidence>
<accession>M0LFQ5</accession>
<evidence type="ECO:0000313" key="1">
    <source>
        <dbReference type="EMBL" id="EMA31918.1"/>
    </source>
</evidence>
<sequence>MVETAEADQVSRAASSLLFPELEFGVADNRTYPSEDFQRVLARIAFDNEFANIGAKAYQLARGDDVDVETTARNPLARALRGRGCQGSISLTAYRTSLH</sequence>
<keyword evidence="2" id="KW-1185">Reference proteome</keyword>
<protein>
    <submittedName>
        <fullName evidence="1">Uncharacterized protein</fullName>
    </submittedName>
</protein>
<proteinExistence type="predicted"/>
<comment type="caution">
    <text evidence="1">The sequence shown here is derived from an EMBL/GenBank/DDBJ whole genome shotgun (WGS) entry which is preliminary data.</text>
</comment>
<dbReference type="AlphaFoldDB" id="M0LFQ5"/>
<reference evidence="1 2" key="1">
    <citation type="journal article" date="2014" name="PLoS Genet.">
        <title>Phylogenetically driven sequencing of extremely halophilic archaea reveals strategies for static and dynamic osmo-response.</title>
        <authorList>
            <person name="Becker E.A."/>
            <person name="Seitzer P.M."/>
            <person name="Tritt A."/>
            <person name="Larsen D."/>
            <person name="Krusor M."/>
            <person name="Yao A.I."/>
            <person name="Wu D."/>
            <person name="Madern D."/>
            <person name="Eisen J.A."/>
            <person name="Darling A.E."/>
            <person name="Facciotti M.T."/>
        </authorList>
    </citation>
    <scope>NUCLEOTIDE SEQUENCE [LARGE SCALE GENOMIC DNA]</scope>
    <source>
        <strain evidence="2">ATCC 49778 / DSM 6131 / JCM 7785 / NBRC 101032 / NCIMB 13157 / TR-1</strain>
    </source>
</reference>
<dbReference type="EMBL" id="AOLY01000011">
    <property type="protein sequence ID" value="EMA31918.1"/>
    <property type="molecule type" value="Genomic_DNA"/>
</dbReference>
<gene>
    <name evidence="1" type="ORF">C444_07570</name>
</gene>
<name>M0LFQ5_HALJT</name>
<organism evidence="1 2">
    <name type="scientific">Haloarcula japonica (strain ATCC 49778 / DSM 6131 / JCM 7785 / NBRC 101032 / NCIMB 13157 / TR-1)</name>
    <dbReference type="NCBI Taxonomy" id="1227453"/>
    <lineage>
        <taxon>Archaea</taxon>
        <taxon>Methanobacteriati</taxon>
        <taxon>Methanobacteriota</taxon>
        <taxon>Stenosarchaea group</taxon>
        <taxon>Halobacteria</taxon>
        <taxon>Halobacteriales</taxon>
        <taxon>Haloarculaceae</taxon>
        <taxon>Haloarcula</taxon>
    </lineage>
</organism>
<dbReference type="eggNOG" id="arCOG03902">
    <property type="taxonomic scope" value="Archaea"/>
</dbReference>
<dbReference type="STRING" id="1227453.C444_07570"/>